<evidence type="ECO:0000313" key="7">
    <source>
        <dbReference type="EMBL" id="QHU21849.1"/>
    </source>
</evidence>
<feature type="transmembrane region" description="Helical" evidence="6">
    <location>
        <begin position="1035"/>
        <end position="1059"/>
    </location>
</feature>
<organism evidence="7">
    <name type="scientific">viral metagenome</name>
    <dbReference type="NCBI Taxonomy" id="1070528"/>
    <lineage>
        <taxon>unclassified sequences</taxon>
        <taxon>metagenomes</taxon>
        <taxon>organismal metagenomes</taxon>
    </lineage>
</organism>
<dbReference type="PROSITE" id="PS51257">
    <property type="entry name" value="PROKAR_LIPOPROTEIN"/>
    <property type="match status" value="1"/>
</dbReference>
<dbReference type="InterPro" id="IPR000203">
    <property type="entry name" value="GPS"/>
</dbReference>
<feature type="transmembrane region" description="Helical" evidence="6">
    <location>
        <begin position="908"/>
        <end position="930"/>
    </location>
</feature>
<keyword evidence="2 6" id="KW-0812">Transmembrane</keyword>
<proteinExistence type="predicted"/>
<evidence type="ECO:0000256" key="1">
    <source>
        <dbReference type="ARBA" id="ARBA00004370"/>
    </source>
</evidence>
<feature type="region of interest" description="Disordered" evidence="5">
    <location>
        <begin position="424"/>
        <end position="488"/>
    </location>
</feature>
<feature type="compositionally biased region" description="Low complexity" evidence="5">
    <location>
        <begin position="459"/>
        <end position="470"/>
    </location>
</feature>
<feature type="compositionally biased region" description="Low complexity" evidence="5">
    <location>
        <begin position="424"/>
        <end position="451"/>
    </location>
</feature>
<keyword evidence="4 6" id="KW-0472">Membrane</keyword>
<feature type="transmembrane region" description="Helical" evidence="6">
    <location>
        <begin position="1079"/>
        <end position="1098"/>
    </location>
</feature>
<sequence>MLRLFAGLSLLGAGMAGCIGTLTHGTGCPIGQGTPDCAFIQAHAGPICDVILPGYELVNGAGDCSLAGSGFGCVLGVRRDTDDIFCCQLVPTPTTSSSATSSASVTLSASASRTALVTLSATRTSSPSTTSTMTSTGTMTRTPAPNYIFDSQMDFSGTQGYRGWTYGFYNVNGSYSTALTYNDGSGPAPVDPSWMYNPECAGWISATTMMPNDQVSCCCTRCGVIMPSLTWVNANSLPFYMQVTMTLFHYEDGGQGDWVHLLINDRAVFSEIITYSSGTVVMTFLSYVTTVELRVQPWQGCDFSHVNYRLTIVPIAPTPPPPPSSSWTATATSSASATYSAISTNTATATDTATGSASLSSIASVSASMSYTGYSTYTGSATATATGSASWSSVATKSATISVSASPSWSSVGTSRATLVSTVTGSPSASASTSASASGSPSTTNTKTATPTPTPSITPSPSVTRTPTPSASFVMPPPLVEGGPPSLPTNLSALSSDQLVSALGSFSGFPPSQIQDSLQLLGTAALGAEGNFSFSTNDFTLGIQSLGAEPATLLSPGLEIAMPPLANLFPGAAAAAVIQWTTNPYANLTVAVPDAPVISLSVLDSTGAKISVKNLSKPISMNWDLKISPDDPRIQPPPAYVADCAHGILYIDDGMSFLKFHGAVVLGNSSWKVPCLLGIHANFKCVGSGFQNFVCPSIAYEHDCMYWDSVLSNWSNDGCVAVSGSLTGVVCECTHLTDFSARLRAVAESNKAIFDNAASVYSLDGLERYKQWYAIFGGIALLTLILGFIVVYVDVVAAGMYVKVLLKNPVLRQLLAHQPKDPIYVYDEKSTLDASHALLEETHEVVRLNVLNRVLQQHSRLQFLFRYDPRLSRLFRLLFLFVVQFHSLFVSALFYSFTYGTKQEPMQWYDTVILAMITTGLNIPVVQVLVHMMNKIGNREFQFMYPLLFNEYTRRSEYEEFALIYLAKKNETALPTLRSRGGFCSCRKVDEVDSPLHMEKRRLLREMAAVVKEQYPYVERYPAWKKLLPAHTALGWFYLAGCFGWFGWCLNYLLLFAAAHEKSVGEHIMISYAESELSNIFLIQPFTIVATILMYRVLQKCSNRLPKWLKNMLLVSSVDSIPSLYYFSDPWNYMSNTSFTAEFAYNIFIKAAATASGVDELAYAPMSAIAAHVGGLDGVEEGKEADSVADLYRQMWKEWLAIQSH</sequence>
<dbReference type="AlphaFoldDB" id="A0A6C0KW84"/>
<protein>
    <submittedName>
        <fullName evidence="7">Uncharacterized protein</fullName>
    </submittedName>
</protein>
<dbReference type="GO" id="GO:0016020">
    <property type="term" value="C:membrane"/>
    <property type="evidence" value="ECO:0007669"/>
    <property type="project" value="UniProtKB-SubCell"/>
</dbReference>
<keyword evidence="3 6" id="KW-1133">Transmembrane helix</keyword>
<evidence type="ECO:0000256" key="6">
    <source>
        <dbReference type="SAM" id="Phobius"/>
    </source>
</evidence>
<dbReference type="EMBL" id="MN740992">
    <property type="protein sequence ID" value="QHU21849.1"/>
    <property type="molecule type" value="Genomic_DNA"/>
</dbReference>
<evidence type="ECO:0000256" key="5">
    <source>
        <dbReference type="SAM" id="MobiDB-lite"/>
    </source>
</evidence>
<evidence type="ECO:0000256" key="2">
    <source>
        <dbReference type="ARBA" id="ARBA00022692"/>
    </source>
</evidence>
<evidence type="ECO:0000256" key="3">
    <source>
        <dbReference type="ARBA" id="ARBA00022989"/>
    </source>
</evidence>
<feature type="transmembrane region" description="Helical" evidence="6">
    <location>
        <begin position="772"/>
        <end position="802"/>
    </location>
</feature>
<feature type="transmembrane region" description="Helical" evidence="6">
    <location>
        <begin position="874"/>
        <end position="896"/>
    </location>
</feature>
<dbReference type="Gene3D" id="2.60.220.50">
    <property type="match status" value="1"/>
</dbReference>
<reference evidence="7" key="1">
    <citation type="journal article" date="2020" name="Nature">
        <title>Giant virus diversity and host interactions through global metagenomics.</title>
        <authorList>
            <person name="Schulz F."/>
            <person name="Roux S."/>
            <person name="Paez-Espino D."/>
            <person name="Jungbluth S."/>
            <person name="Walsh D.A."/>
            <person name="Denef V.J."/>
            <person name="McMahon K.D."/>
            <person name="Konstantinidis K.T."/>
            <person name="Eloe-Fadrosh E.A."/>
            <person name="Kyrpides N.C."/>
            <person name="Woyke T."/>
        </authorList>
    </citation>
    <scope>NUCLEOTIDE SEQUENCE</scope>
    <source>
        <strain evidence="7">GVMAG-S-3300013286-35</strain>
    </source>
</reference>
<dbReference type="SMART" id="SM00303">
    <property type="entry name" value="GPS"/>
    <property type="match status" value="1"/>
</dbReference>
<dbReference type="InterPro" id="IPR046338">
    <property type="entry name" value="GAIN_dom_sf"/>
</dbReference>
<dbReference type="Pfam" id="PF01825">
    <property type="entry name" value="GPS"/>
    <property type="match status" value="1"/>
</dbReference>
<accession>A0A6C0KW84</accession>
<evidence type="ECO:0000256" key="4">
    <source>
        <dbReference type="ARBA" id="ARBA00023136"/>
    </source>
</evidence>
<name>A0A6C0KW84_9ZZZZ</name>
<comment type="subcellular location">
    <subcellularLocation>
        <location evidence="1">Membrane</location>
    </subcellularLocation>
</comment>